<sequence>MDSSTTSSDESFSPSLTSYENETLRGAMVPSRSGSSTLVGPIGSSLVQQLAVDLPPCSVLVTPRDVCPGLPRYPAIGQFAMTASEEVVAAGPDGLFSFKRVNEHPSRPWSKPRPFPGTPLDNSSVSGIALRESKSGGRLDVFCVADGKLHTFSRTKEKDAKAPPPSFVADSSPPLATYRVSGTPSITTIKEASYGSFGERYGLVVPSRSGGLLHTSTTGPSSYWFSSGQTNAEWEPVNHVAKHLGIISAATTATLKRGNLQVDIVAVCIVQGRLHSVEGPFIEPKSGIFSFTPGGWKGEKTDRIPHPGEVTGSPALLQEKLQEGQLDLLVPSAAGGIFHFVRIPSSPDEWHMIGRIDTPSYLPPAGSLDFFHLKLKNYFEDSKLRAAAEIGGRLYTIETLTLSSYSRPWPWRWRYLHPVIGPGPSHKEI</sequence>
<dbReference type="EMBL" id="CABFNQ020000731">
    <property type="protein sequence ID" value="CAH0028280.1"/>
    <property type="molecule type" value="Genomic_DNA"/>
</dbReference>
<evidence type="ECO:0000313" key="2">
    <source>
        <dbReference type="EMBL" id="CAH0028280.1"/>
    </source>
</evidence>
<accession>A0A9N9VQV8</accession>
<keyword evidence="3" id="KW-1185">Reference proteome</keyword>
<feature type="region of interest" description="Disordered" evidence="1">
    <location>
        <begin position="1"/>
        <end position="36"/>
    </location>
</feature>
<comment type="caution">
    <text evidence="2">The sequence shown here is derived from an EMBL/GenBank/DDBJ whole genome shotgun (WGS) entry which is preliminary data.</text>
</comment>
<dbReference type="Proteomes" id="UP000696573">
    <property type="component" value="Unassembled WGS sequence"/>
</dbReference>
<organism evidence="2 3">
    <name type="scientific">Clonostachys rhizophaga</name>
    <dbReference type="NCBI Taxonomy" id="160324"/>
    <lineage>
        <taxon>Eukaryota</taxon>
        <taxon>Fungi</taxon>
        <taxon>Dikarya</taxon>
        <taxon>Ascomycota</taxon>
        <taxon>Pezizomycotina</taxon>
        <taxon>Sordariomycetes</taxon>
        <taxon>Hypocreomycetidae</taxon>
        <taxon>Hypocreales</taxon>
        <taxon>Bionectriaceae</taxon>
        <taxon>Clonostachys</taxon>
    </lineage>
</organism>
<evidence type="ECO:0000256" key="1">
    <source>
        <dbReference type="SAM" id="MobiDB-lite"/>
    </source>
</evidence>
<gene>
    <name evidence="2" type="ORF">CRHIZ90672A_00012574</name>
</gene>
<protein>
    <submittedName>
        <fullName evidence="2">Uncharacterized protein</fullName>
    </submittedName>
</protein>
<proteinExistence type="predicted"/>
<dbReference type="AlphaFoldDB" id="A0A9N9VQV8"/>
<dbReference type="OrthoDB" id="5137369at2759"/>
<feature type="compositionally biased region" description="Low complexity" evidence="1">
    <location>
        <begin position="1"/>
        <end position="18"/>
    </location>
</feature>
<evidence type="ECO:0000313" key="3">
    <source>
        <dbReference type="Proteomes" id="UP000696573"/>
    </source>
</evidence>
<name>A0A9N9VQV8_9HYPO</name>
<reference evidence="2" key="1">
    <citation type="submission" date="2021-10" db="EMBL/GenBank/DDBJ databases">
        <authorList>
            <person name="Piombo E."/>
        </authorList>
    </citation>
    <scope>NUCLEOTIDE SEQUENCE</scope>
</reference>